<dbReference type="AlphaFoldDB" id="A0A4X2KTI1"/>
<accession>A0A4X2KTI1</accession>
<evidence type="ECO:0000313" key="10">
    <source>
        <dbReference type="Proteomes" id="UP000314987"/>
    </source>
</evidence>
<name>A0A4X2KTI1_VOMUR</name>
<organism evidence="9 10">
    <name type="scientific">Vombatus ursinus</name>
    <name type="common">Common wombat</name>
    <dbReference type="NCBI Taxonomy" id="29139"/>
    <lineage>
        <taxon>Eukaryota</taxon>
        <taxon>Metazoa</taxon>
        <taxon>Chordata</taxon>
        <taxon>Craniata</taxon>
        <taxon>Vertebrata</taxon>
        <taxon>Euteleostomi</taxon>
        <taxon>Mammalia</taxon>
        <taxon>Metatheria</taxon>
        <taxon>Diprotodontia</taxon>
        <taxon>Vombatidae</taxon>
        <taxon>Vombatus</taxon>
    </lineage>
</organism>
<dbReference type="Proteomes" id="UP000314987">
    <property type="component" value="Unassembled WGS sequence"/>
</dbReference>
<evidence type="ECO:0000256" key="1">
    <source>
        <dbReference type="ARBA" id="ARBA00006926"/>
    </source>
</evidence>
<evidence type="ECO:0000256" key="8">
    <source>
        <dbReference type="ARBA" id="ARBA00046929"/>
    </source>
</evidence>
<dbReference type="GO" id="GO:0047066">
    <property type="term" value="F:phospholipid-hydroperoxide glutathione peroxidase activity"/>
    <property type="evidence" value="ECO:0007669"/>
    <property type="project" value="UniProtKB-EC"/>
</dbReference>
<evidence type="ECO:0000256" key="2">
    <source>
        <dbReference type="ARBA" id="ARBA00022559"/>
    </source>
</evidence>
<dbReference type="PROSITE" id="PS51355">
    <property type="entry name" value="GLUTATHIONE_PEROXID_3"/>
    <property type="match status" value="1"/>
</dbReference>
<keyword evidence="2" id="KW-0575">Peroxidase</keyword>
<dbReference type="GO" id="GO:0004602">
    <property type="term" value="F:glutathione peroxidase activity"/>
    <property type="evidence" value="ECO:0007669"/>
    <property type="project" value="TreeGrafter"/>
</dbReference>
<comment type="subunit">
    <text evidence="8">Monomer. Has a tendency to form higher mass oligomers. Interacts with FUNDC1; this interaction promotes GPX4 recruitment into mitochondria through TOM/TIM complex where it is degraded by mitophagy.</text>
</comment>
<keyword evidence="3" id="KW-0560">Oxidoreductase</keyword>
<evidence type="ECO:0000256" key="3">
    <source>
        <dbReference type="ARBA" id="ARBA00023002"/>
    </source>
</evidence>
<dbReference type="Gene3D" id="3.40.30.10">
    <property type="entry name" value="Glutaredoxin"/>
    <property type="match status" value="1"/>
</dbReference>
<evidence type="ECO:0000256" key="4">
    <source>
        <dbReference type="ARBA" id="ARBA00035814"/>
    </source>
</evidence>
<dbReference type="GO" id="GO:0006979">
    <property type="term" value="P:response to oxidative stress"/>
    <property type="evidence" value="ECO:0007669"/>
    <property type="project" value="InterPro"/>
</dbReference>
<dbReference type="PANTHER" id="PTHR11592">
    <property type="entry name" value="GLUTATHIONE PEROXIDASE"/>
    <property type="match status" value="1"/>
</dbReference>
<comment type="catalytic activity">
    <reaction evidence="4">
        <text>a hydroperoxy polyunsaturated fatty acid + 2 glutathione = a hydroxy polyunsaturated fatty acid + glutathione disulfide + H2O</text>
        <dbReference type="Rhea" id="RHEA:19057"/>
        <dbReference type="ChEBI" id="CHEBI:15377"/>
        <dbReference type="ChEBI" id="CHEBI:57925"/>
        <dbReference type="ChEBI" id="CHEBI:58297"/>
        <dbReference type="ChEBI" id="CHEBI:131871"/>
        <dbReference type="ChEBI" id="CHEBI:134019"/>
        <dbReference type="EC" id="1.11.1.12"/>
    </reaction>
    <physiologicalReaction direction="left-to-right" evidence="4">
        <dbReference type="Rhea" id="RHEA:19058"/>
    </physiologicalReaction>
</comment>
<reference evidence="10" key="1">
    <citation type="submission" date="2018-12" db="EMBL/GenBank/DDBJ databases">
        <authorList>
            <person name="Yazar S."/>
        </authorList>
    </citation>
    <scope>NUCLEOTIDE SEQUENCE [LARGE SCALE GENOMIC DNA]</scope>
</reference>
<dbReference type="GeneTree" id="ENSGT00960000188730"/>
<dbReference type="InterPro" id="IPR036249">
    <property type="entry name" value="Thioredoxin-like_sf"/>
</dbReference>
<evidence type="ECO:0000256" key="5">
    <source>
        <dbReference type="ARBA" id="ARBA00036240"/>
    </source>
</evidence>
<dbReference type="OMA" id="CTCLPLI"/>
<proteinExistence type="inferred from homology"/>
<reference evidence="9" key="3">
    <citation type="submission" date="2025-09" db="UniProtKB">
        <authorList>
            <consortium name="Ensembl"/>
        </authorList>
    </citation>
    <scope>IDENTIFICATION</scope>
</reference>
<dbReference type="PANTHER" id="PTHR11592:SF134">
    <property type="entry name" value="PHOSPHOLIPID HYDROPEROXIDE GLUTATHIONE PEROXIDASE"/>
    <property type="match status" value="1"/>
</dbReference>
<evidence type="ECO:0000313" key="9">
    <source>
        <dbReference type="Ensembl" id="ENSVURP00010013316.1"/>
    </source>
</evidence>
<dbReference type="GO" id="GO:0005634">
    <property type="term" value="C:nucleus"/>
    <property type="evidence" value="ECO:0007669"/>
    <property type="project" value="TreeGrafter"/>
</dbReference>
<comment type="similarity">
    <text evidence="1">Belongs to the glutathione peroxidase family.</text>
</comment>
<dbReference type="EC" id="1.11.1.12" evidence="6"/>
<evidence type="ECO:0000256" key="7">
    <source>
        <dbReference type="ARBA" id="ARBA00042786"/>
    </source>
</evidence>
<protein>
    <recommendedName>
        <fullName evidence="6">phospholipid-hydroperoxide glutathione peroxidase</fullName>
        <ecNumber evidence="6">1.11.1.12</ecNumber>
    </recommendedName>
    <alternativeName>
        <fullName evidence="7">Glutathione peroxidase 4</fullName>
    </alternativeName>
</protein>
<comment type="catalytic activity">
    <reaction evidence="5">
        <text>(13S)-hydroperoxy-(9Z,11E)-octadecadienoate + 2 glutathione = (13S)-hydroxy-(9Z,11E)-octadecadienoate + glutathione disulfide + H2O</text>
        <dbReference type="Rhea" id="RHEA:48888"/>
        <dbReference type="ChEBI" id="CHEBI:15377"/>
        <dbReference type="ChEBI" id="CHEBI:57466"/>
        <dbReference type="ChEBI" id="CHEBI:57925"/>
        <dbReference type="ChEBI" id="CHEBI:58297"/>
        <dbReference type="ChEBI" id="CHEBI:90850"/>
    </reaction>
    <physiologicalReaction direction="left-to-right" evidence="5">
        <dbReference type="Rhea" id="RHEA:48889"/>
    </physiologicalReaction>
</comment>
<evidence type="ECO:0000256" key="6">
    <source>
        <dbReference type="ARBA" id="ARBA00039119"/>
    </source>
</evidence>
<dbReference type="SUPFAM" id="SSF52833">
    <property type="entry name" value="Thioredoxin-like"/>
    <property type="match status" value="1"/>
</dbReference>
<dbReference type="STRING" id="29139.ENSVURP00010013316"/>
<dbReference type="Ensembl" id="ENSVURT00010015160.1">
    <property type="protein sequence ID" value="ENSVURP00010013316.1"/>
    <property type="gene ID" value="ENSVURG00010010257.1"/>
</dbReference>
<reference evidence="9" key="2">
    <citation type="submission" date="2025-08" db="UniProtKB">
        <authorList>
            <consortium name="Ensembl"/>
        </authorList>
    </citation>
    <scope>IDENTIFICATION</scope>
</reference>
<sequence>MYSKICVNGNNVHPLWKWMKVQPRRKSILGNAMKWNFTKFLIDKDSHVVKQYGPIEEPLVIEKDLSCYLSFPFSSCTCLPLILRVFHLAPMTVCLQTRSLVG</sequence>
<dbReference type="InterPro" id="IPR000889">
    <property type="entry name" value="Glutathione_peroxidase"/>
</dbReference>
<dbReference type="GO" id="GO:0005739">
    <property type="term" value="C:mitochondrion"/>
    <property type="evidence" value="ECO:0007669"/>
    <property type="project" value="TreeGrafter"/>
</dbReference>
<keyword evidence="10" id="KW-1185">Reference proteome</keyword>